<dbReference type="InterPro" id="IPR050997">
    <property type="entry name" value="MAPEG"/>
</dbReference>
<dbReference type="Pfam" id="PF01124">
    <property type="entry name" value="MAPEG"/>
    <property type="match status" value="1"/>
</dbReference>
<feature type="transmembrane region" description="Helical" evidence="5">
    <location>
        <begin position="165"/>
        <end position="185"/>
    </location>
</feature>
<accession>A0ABD3SFY9</accession>
<keyword evidence="2 5" id="KW-0812">Transmembrane</keyword>
<gene>
    <name evidence="6" type="ORF">ACHAXA_010220</name>
</gene>
<comment type="caution">
    <text evidence="6">The sequence shown here is derived from an EMBL/GenBank/DDBJ whole genome shotgun (WGS) entry which is preliminary data.</text>
</comment>
<dbReference type="PANTHER" id="PTHR10250:SF26">
    <property type="entry name" value="GLUTATHIONE S-TRANSFERASE 3, MITOCHONDRIAL"/>
    <property type="match status" value="1"/>
</dbReference>
<sequence length="191" mass="20658">MSAKPLLYTISSAAIGGFVELTYGKSLVSAHGSQLAAVTPAVLIGTGFWALMHGFEVGKARTKYAELARKDGESDVDERYSLPNLYAQGTSKHVKAFNCVQRSHQHIFETYTAAVVSALAGAVAFPICTSISTLMYAVGRYYLSKGYLECEGDVSKRYKYAVARYMWFGLLGNIALGTTSCVLVISGKKKL</sequence>
<keyword evidence="4 5" id="KW-0472">Membrane</keyword>
<evidence type="ECO:0000256" key="3">
    <source>
        <dbReference type="ARBA" id="ARBA00022989"/>
    </source>
</evidence>
<dbReference type="Gene3D" id="1.20.120.550">
    <property type="entry name" value="Membrane associated eicosanoid/glutathione metabolism-like domain"/>
    <property type="match status" value="1"/>
</dbReference>
<comment type="subcellular location">
    <subcellularLocation>
        <location evidence="1">Membrane</location>
        <topology evidence="1">Multi-pass membrane protein</topology>
    </subcellularLocation>
</comment>
<dbReference type="SUPFAM" id="SSF161084">
    <property type="entry name" value="MAPEG domain-like"/>
    <property type="match status" value="1"/>
</dbReference>
<dbReference type="Proteomes" id="UP001530377">
    <property type="component" value="Unassembled WGS sequence"/>
</dbReference>
<dbReference type="InterPro" id="IPR023352">
    <property type="entry name" value="MAPEG-like_dom_sf"/>
</dbReference>
<feature type="transmembrane region" description="Helical" evidence="5">
    <location>
        <begin position="111"/>
        <end position="138"/>
    </location>
</feature>
<dbReference type="InterPro" id="IPR001129">
    <property type="entry name" value="Membr-assoc_MAPEG"/>
</dbReference>
<name>A0ABD3SFY9_9STRA</name>
<protein>
    <submittedName>
        <fullName evidence="6">Uncharacterized protein</fullName>
    </submittedName>
</protein>
<evidence type="ECO:0000256" key="2">
    <source>
        <dbReference type="ARBA" id="ARBA00022692"/>
    </source>
</evidence>
<feature type="transmembrane region" description="Helical" evidence="5">
    <location>
        <begin position="34"/>
        <end position="52"/>
    </location>
</feature>
<reference evidence="6 7" key="1">
    <citation type="submission" date="2024-10" db="EMBL/GenBank/DDBJ databases">
        <title>Updated reference genomes for cyclostephanoid diatoms.</title>
        <authorList>
            <person name="Roberts W.R."/>
            <person name="Alverson A.J."/>
        </authorList>
    </citation>
    <scope>NUCLEOTIDE SEQUENCE [LARGE SCALE GENOMIC DNA]</scope>
    <source>
        <strain evidence="6 7">AJA228-03</strain>
    </source>
</reference>
<keyword evidence="7" id="KW-1185">Reference proteome</keyword>
<evidence type="ECO:0000313" key="7">
    <source>
        <dbReference type="Proteomes" id="UP001530377"/>
    </source>
</evidence>
<organism evidence="6 7">
    <name type="scientific">Cyclostephanos tholiformis</name>
    <dbReference type="NCBI Taxonomy" id="382380"/>
    <lineage>
        <taxon>Eukaryota</taxon>
        <taxon>Sar</taxon>
        <taxon>Stramenopiles</taxon>
        <taxon>Ochrophyta</taxon>
        <taxon>Bacillariophyta</taxon>
        <taxon>Coscinodiscophyceae</taxon>
        <taxon>Thalassiosirophycidae</taxon>
        <taxon>Stephanodiscales</taxon>
        <taxon>Stephanodiscaceae</taxon>
        <taxon>Cyclostephanos</taxon>
    </lineage>
</organism>
<dbReference type="GO" id="GO:0006691">
    <property type="term" value="P:leukotriene metabolic process"/>
    <property type="evidence" value="ECO:0007669"/>
    <property type="project" value="UniProtKB-ARBA"/>
</dbReference>
<evidence type="ECO:0000256" key="4">
    <source>
        <dbReference type="ARBA" id="ARBA00023136"/>
    </source>
</evidence>
<keyword evidence="3 5" id="KW-1133">Transmembrane helix</keyword>
<dbReference type="EMBL" id="JALLPB020000037">
    <property type="protein sequence ID" value="KAL3823460.1"/>
    <property type="molecule type" value="Genomic_DNA"/>
</dbReference>
<dbReference type="AlphaFoldDB" id="A0ABD3SFY9"/>
<proteinExistence type="predicted"/>
<dbReference type="PANTHER" id="PTHR10250">
    <property type="entry name" value="MICROSOMAL GLUTATHIONE S-TRANSFERASE"/>
    <property type="match status" value="1"/>
</dbReference>
<dbReference type="GO" id="GO:0016020">
    <property type="term" value="C:membrane"/>
    <property type="evidence" value="ECO:0007669"/>
    <property type="project" value="UniProtKB-SubCell"/>
</dbReference>
<evidence type="ECO:0000256" key="1">
    <source>
        <dbReference type="ARBA" id="ARBA00004141"/>
    </source>
</evidence>
<evidence type="ECO:0000256" key="5">
    <source>
        <dbReference type="SAM" id="Phobius"/>
    </source>
</evidence>
<evidence type="ECO:0000313" key="6">
    <source>
        <dbReference type="EMBL" id="KAL3823460.1"/>
    </source>
</evidence>